<comment type="caution">
    <text evidence="1">The sequence shown here is derived from an EMBL/GenBank/DDBJ whole genome shotgun (WGS) entry which is preliminary data.</text>
</comment>
<dbReference type="EMBL" id="BMQQ01000035">
    <property type="protein sequence ID" value="GGT60025.1"/>
    <property type="molecule type" value="Genomic_DNA"/>
</dbReference>
<gene>
    <name evidence="1" type="ORF">GCM10014713_61880</name>
</gene>
<keyword evidence="2" id="KW-1185">Reference proteome</keyword>
<reference evidence="1" key="1">
    <citation type="journal article" date="2014" name="Int. J. Syst. Evol. Microbiol.">
        <title>Complete genome sequence of Corynebacterium casei LMG S-19264T (=DSM 44701T), isolated from a smear-ripened cheese.</title>
        <authorList>
            <consortium name="US DOE Joint Genome Institute (JGI-PGF)"/>
            <person name="Walter F."/>
            <person name="Albersmeier A."/>
            <person name="Kalinowski J."/>
            <person name="Ruckert C."/>
        </authorList>
    </citation>
    <scope>NUCLEOTIDE SEQUENCE</scope>
    <source>
        <strain evidence="1">JCM 3172</strain>
    </source>
</reference>
<dbReference type="Proteomes" id="UP000619486">
    <property type="component" value="Unassembled WGS sequence"/>
</dbReference>
<dbReference type="AlphaFoldDB" id="A0A918LVK6"/>
<proteinExistence type="predicted"/>
<accession>A0A918LVK6</accession>
<reference evidence="1" key="2">
    <citation type="submission" date="2020-09" db="EMBL/GenBank/DDBJ databases">
        <authorList>
            <person name="Sun Q."/>
            <person name="Ohkuma M."/>
        </authorList>
    </citation>
    <scope>NUCLEOTIDE SEQUENCE</scope>
    <source>
        <strain evidence="1">JCM 3172</strain>
    </source>
</reference>
<organism evidence="1 2">
    <name type="scientific">Streptomyces purpureus</name>
    <dbReference type="NCBI Taxonomy" id="1951"/>
    <lineage>
        <taxon>Bacteria</taxon>
        <taxon>Bacillati</taxon>
        <taxon>Actinomycetota</taxon>
        <taxon>Actinomycetes</taxon>
        <taxon>Kitasatosporales</taxon>
        <taxon>Streptomycetaceae</taxon>
        <taxon>Streptomyces</taxon>
    </lineage>
</organism>
<dbReference type="RefSeq" id="WP_019884370.1">
    <property type="nucleotide sequence ID" value="NZ_BMQQ01000035.1"/>
</dbReference>
<evidence type="ECO:0000313" key="1">
    <source>
        <dbReference type="EMBL" id="GGT60025.1"/>
    </source>
</evidence>
<name>A0A918LVK6_9ACTN</name>
<protein>
    <submittedName>
        <fullName evidence="1">Uncharacterized protein</fullName>
    </submittedName>
</protein>
<evidence type="ECO:0000313" key="2">
    <source>
        <dbReference type="Proteomes" id="UP000619486"/>
    </source>
</evidence>
<sequence length="325" mass="34580">MTRAARPAVGLGAACGDGSGTTVARVRSAVRRLVALDAEQGATAAMEGVRETLREVPELTAPPVSLTGLGGDLLAALAELTEVIGWILFDAGLPRHAHRANLRALALAERAGDRWTARLVLLNHSMLGAYAGQPRAALESAARVVGARPLPARVDSLVLIRQAHATALLGGHDETLRLLSRARGRFLDGLSRHDPPWAWWIDETELLGHRGWVLARLRQWDRAVPLLYEAATAPGPSYRHLFGAELLSALVGAGAWREAEGLIEDLAPRAARIGSVRTTERLGGTARATRAHTAAPARLRDAAAYLLDSLPASAAGTSSPNPRYR</sequence>